<dbReference type="STRING" id="7395.A0A1A9VB36"/>
<keyword evidence="1" id="KW-0472">Membrane</keyword>
<dbReference type="VEuPathDB" id="VectorBase:GAUT031570"/>
<organism evidence="2 3">
    <name type="scientific">Glossina austeni</name>
    <name type="common">Savannah tsetse fly</name>
    <dbReference type="NCBI Taxonomy" id="7395"/>
    <lineage>
        <taxon>Eukaryota</taxon>
        <taxon>Metazoa</taxon>
        <taxon>Ecdysozoa</taxon>
        <taxon>Arthropoda</taxon>
        <taxon>Hexapoda</taxon>
        <taxon>Insecta</taxon>
        <taxon>Pterygota</taxon>
        <taxon>Neoptera</taxon>
        <taxon>Endopterygota</taxon>
        <taxon>Diptera</taxon>
        <taxon>Brachycera</taxon>
        <taxon>Muscomorpha</taxon>
        <taxon>Hippoboscoidea</taxon>
        <taxon>Glossinidae</taxon>
        <taxon>Glossina</taxon>
    </lineage>
</organism>
<proteinExistence type="predicted"/>
<sequence length="246" mass="27815">MYLTPSLIGGWDKFEHFDHYHLILFALLVVICTFEGIVLKLTLQTFLYNRPYIDSDDSSEYEEDTYYEEESNIISHNRRMLYSEQLEQQQPTNGYACRGFKCANWLPKVALWECDLCQKSKESMAQTSSWVAEQFSFNEDKLVYPLRARSEIFIPINECNDNTITWPSTITSAPAVTATITITASAAIITTATATTTATTTSTSTTTAASTVNLFSRPQFSVLLHGNTQPIACLLWKQPLFIQAIK</sequence>
<dbReference type="AlphaFoldDB" id="A0A1A9VB36"/>
<keyword evidence="1" id="KW-0812">Transmembrane</keyword>
<keyword evidence="1" id="KW-1133">Transmembrane helix</keyword>
<evidence type="ECO:0000256" key="1">
    <source>
        <dbReference type="SAM" id="Phobius"/>
    </source>
</evidence>
<accession>A0A1A9VB36</accession>
<dbReference type="EnsemblMetazoa" id="GAUT031570-RA">
    <property type="protein sequence ID" value="GAUT031570-PA"/>
    <property type="gene ID" value="GAUT031570"/>
</dbReference>
<reference evidence="2" key="1">
    <citation type="submission" date="2020-05" db="UniProtKB">
        <authorList>
            <consortium name="EnsemblMetazoa"/>
        </authorList>
    </citation>
    <scope>IDENTIFICATION</scope>
    <source>
        <strain evidence="2">TTRI</strain>
    </source>
</reference>
<keyword evidence="3" id="KW-1185">Reference proteome</keyword>
<dbReference type="Proteomes" id="UP000078200">
    <property type="component" value="Unassembled WGS sequence"/>
</dbReference>
<name>A0A1A9VB36_GLOAU</name>
<feature type="transmembrane region" description="Helical" evidence="1">
    <location>
        <begin position="20"/>
        <end position="43"/>
    </location>
</feature>
<protein>
    <submittedName>
        <fullName evidence="2">Uncharacterized protein</fullName>
    </submittedName>
</protein>
<evidence type="ECO:0000313" key="2">
    <source>
        <dbReference type="EnsemblMetazoa" id="GAUT031570-PA"/>
    </source>
</evidence>
<evidence type="ECO:0000313" key="3">
    <source>
        <dbReference type="Proteomes" id="UP000078200"/>
    </source>
</evidence>